<dbReference type="AlphaFoldDB" id="A0A7J7LMZ3"/>
<dbReference type="GO" id="GO:0035598">
    <property type="term" value="F:tRNA (N(6)-L-threonylcarbamoyladenosine(37)-C(2))-methylthiotransferase activity"/>
    <property type="evidence" value="ECO:0007669"/>
    <property type="project" value="TreeGrafter"/>
</dbReference>
<dbReference type="PANTHER" id="PTHR11918:SF45">
    <property type="entry name" value="THREONYLCARBAMOYLADENOSINE TRNA METHYLTHIOTRANSFERASE"/>
    <property type="match status" value="1"/>
</dbReference>
<name>A0A7J7LMZ3_9MAGN</name>
<gene>
    <name evidence="3" type="ORF">GIB67_001712</name>
</gene>
<dbReference type="Proteomes" id="UP000541444">
    <property type="component" value="Unassembled WGS sequence"/>
</dbReference>
<sequence>MNLPFILEHLKEIAEVLCHPCAYSFLRVPVQSRNDSIMTTMNRESTMGEFKTIVVTLYQLVPEMKIATAIICGFIGKMVEDFTQRLDLIRDYKFPQVHISQLYLRPGTPASRMKKVPSNIFKKRTQELTFVFESFTPYEGIEGKASLIAKAEKRSQLERPLLANQEIRGKESERERQARVLETKKQEVQMLAFQIALKALQSSQPPPALRERETVPTTSRVSVHERLGPHEVRSTDISRIHCEDPQAPIVSIHLGQEAQADISRDHRPSKQPEEVLRPPYRASLPEHMSEETGNHVPKLIRQTVLAVPVFAAVPAAPIPLHYISQELID</sequence>
<organism evidence="3 4">
    <name type="scientific">Kingdonia uniflora</name>
    <dbReference type="NCBI Taxonomy" id="39325"/>
    <lineage>
        <taxon>Eukaryota</taxon>
        <taxon>Viridiplantae</taxon>
        <taxon>Streptophyta</taxon>
        <taxon>Embryophyta</taxon>
        <taxon>Tracheophyta</taxon>
        <taxon>Spermatophyta</taxon>
        <taxon>Magnoliopsida</taxon>
        <taxon>Ranunculales</taxon>
        <taxon>Circaeasteraceae</taxon>
        <taxon>Kingdonia</taxon>
    </lineage>
</organism>
<dbReference type="OrthoDB" id="1730074at2759"/>
<proteinExistence type="predicted"/>
<dbReference type="GO" id="GO:0005783">
    <property type="term" value="C:endoplasmic reticulum"/>
    <property type="evidence" value="ECO:0007669"/>
    <property type="project" value="TreeGrafter"/>
</dbReference>
<evidence type="ECO:0000256" key="2">
    <source>
        <dbReference type="SAM" id="MobiDB-lite"/>
    </source>
</evidence>
<evidence type="ECO:0000313" key="3">
    <source>
        <dbReference type="EMBL" id="KAF6143918.1"/>
    </source>
</evidence>
<evidence type="ECO:0000256" key="1">
    <source>
        <dbReference type="ARBA" id="ARBA00022679"/>
    </source>
</evidence>
<evidence type="ECO:0000313" key="4">
    <source>
        <dbReference type="Proteomes" id="UP000541444"/>
    </source>
</evidence>
<accession>A0A7J7LMZ3</accession>
<feature type="region of interest" description="Disordered" evidence="2">
    <location>
        <begin position="259"/>
        <end position="280"/>
    </location>
</feature>
<dbReference type="PANTHER" id="PTHR11918">
    <property type="entry name" value="RADICAL SAM PROTEINS"/>
    <property type="match status" value="1"/>
</dbReference>
<dbReference type="Gene3D" id="3.30.750.200">
    <property type="match status" value="1"/>
</dbReference>
<dbReference type="EMBL" id="JACGCM010002161">
    <property type="protein sequence ID" value="KAF6143918.1"/>
    <property type="molecule type" value="Genomic_DNA"/>
</dbReference>
<reference evidence="3 4" key="1">
    <citation type="journal article" date="2020" name="IScience">
        <title>Genome Sequencing of the Endangered Kingdonia uniflora (Circaeasteraceae, Ranunculales) Reveals Potential Mechanisms of Evolutionary Specialization.</title>
        <authorList>
            <person name="Sun Y."/>
            <person name="Deng T."/>
            <person name="Zhang A."/>
            <person name="Moore M.J."/>
            <person name="Landis J.B."/>
            <person name="Lin N."/>
            <person name="Zhang H."/>
            <person name="Zhang X."/>
            <person name="Huang J."/>
            <person name="Zhang X."/>
            <person name="Sun H."/>
            <person name="Wang H."/>
        </authorList>
    </citation>
    <scope>NUCLEOTIDE SEQUENCE [LARGE SCALE GENOMIC DNA]</scope>
    <source>
        <strain evidence="3">TB1705</strain>
        <tissue evidence="3">Leaf</tissue>
    </source>
</reference>
<protein>
    <submittedName>
        <fullName evidence="3">Uncharacterized protein</fullName>
    </submittedName>
</protein>
<comment type="caution">
    <text evidence="3">The sequence shown here is derived from an EMBL/GenBank/DDBJ whole genome shotgun (WGS) entry which is preliminary data.</text>
</comment>
<keyword evidence="1" id="KW-0808">Transferase</keyword>
<keyword evidence="4" id="KW-1185">Reference proteome</keyword>
<feature type="compositionally biased region" description="Basic and acidic residues" evidence="2">
    <location>
        <begin position="262"/>
        <end position="276"/>
    </location>
</feature>
<dbReference type="InterPro" id="IPR058240">
    <property type="entry name" value="rSAM_sf"/>
</dbReference>
<dbReference type="SUPFAM" id="SSF102114">
    <property type="entry name" value="Radical SAM enzymes"/>
    <property type="match status" value="1"/>
</dbReference>